<keyword evidence="3" id="KW-0645">Protease</keyword>
<protein>
    <submittedName>
        <fullName evidence="3">M6 family metalloprotease domain-containing protein</fullName>
    </submittedName>
</protein>
<dbReference type="GeneID" id="78289704"/>
<proteinExistence type="predicted"/>
<feature type="domain" description="Peptidase M6-like" evidence="1">
    <location>
        <begin position="72"/>
        <end position="315"/>
    </location>
</feature>
<dbReference type="InterPro" id="IPR008757">
    <property type="entry name" value="Peptidase_M6-like_domain"/>
</dbReference>
<feature type="domain" description="GLUG" evidence="2">
    <location>
        <begin position="657"/>
        <end position="682"/>
    </location>
</feature>
<gene>
    <name evidence="3" type="ORF">SAMN04489758_1821</name>
</gene>
<dbReference type="PANTHER" id="PTHR41775:SF1">
    <property type="entry name" value="PEPTIDASE M6-LIKE DOMAIN-CONTAINING PROTEIN"/>
    <property type="match status" value="1"/>
</dbReference>
<dbReference type="Pfam" id="PF07538">
    <property type="entry name" value="ChW"/>
    <property type="match status" value="1"/>
</dbReference>
<organism evidence="3 4">
    <name type="scientific">Thomasclavelia cocleata</name>
    <dbReference type="NCBI Taxonomy" id="69824"/>
    <lineage>
        <taxon>Bacteria</taxon>
        <taxon>Bacillati</taxon>
        <taxon>Bacillota</taxon>
        <taxon>Erysipelotrichia</taxon>
        <taxon>Erysipelotrichales</taxon>
        <taxon>Coprobacillaceae</taxon>
        <taxon>Thomasclavelia</taxon>
    </lineage>
</organism>
<keyword evidence="3" id="KW-0378">Hydrolase</keyword>
<dbReference type="AlphaFoldDB" id="A0A1I0I5N2"/>
<dbReference type="Pfam" id="PF05547">
    <property type="entry name" value="Peptidase_M6"/>
    <property type="match status" value="1"/>
</dbReference>
<keyword evidence="3" id="KW-0482">Metalloprotease</keyword>
<dbReference type="Pfam" id="PF07581">
    <property type="entry name" value="Glug"/>
    <property type="match status" value="1"/>
</dbReference>
<reference evidence="4" key="1">
    <citation type="submission" date="2016-10" db="EMBL/GenBank/DDBJ databases">
        <authorList>
            <person name="Varghese N."/>
            <person name="Submissions S."/>
        </authorList>
    </citation>
    <scope>NUCLEOTIDE SEQUENCE [LARGE SCALE GENOMIC DNA]</scope>
    <source>
        <strain evidence="4">DSM 1551</strain>
    </source>
</reference>
<dbReference type="Gene3D" id="2.160.20.110">
    <property type="match status" value="1"/>
</dbReference>
<dbReference type="RefSeq" id="WP_092357155.1">
    <property type="nucleotide sequence ID" value="NZ_FOIN01000082.1"/>
</dbReference>
<dbReference type="GO" id="GO:0008237">
    <property type="term" value="F:metallopeptidase activity"/>
    <property type="evidence" value="ECO:0007669"/>
    <property type="project" value="UniProtKB-KW"/>
</dbReference>
<keyword evidence="4" id="KW-1185">Reference proteome</keyword>
<evidence type="ECO:0000313" key="3">
    <source>
        <dbReference type="EMBL" id="SET91161.1"/>
    </source>
</evidence>
<dbReference type="InterPro" id="IPR011493">
    <property type="entry name" value="GLUG"/>
</dbReference>
<dbReference type="EMBL" id="FOIN01000082">
    <property type="protein sequence ID" value="SET91161.1"/>
    <property type="molecule type" value="Genomic_DNA"/>
</dbReference>
<feature type="non-terminal residue" evidence="3">
    <location>
        <position position="865"/>
    </location>
</feature>
<sequence>MKIKLVIIVLISSLVMSSFTVISVYGKNDELDTTLLEEHEGGLLDYTKMYGLEREETKPITQNRYLRSSMPQKNNYIAIMVEFPDKTGTSLDDLQTLSKAEAVMNKGNRDMITPYGNAPIISLKEYVEKYTYNKMTTQTTFFPQDRNGNVVSVKLSKNRSYYMKKSSSNPNGYTSSQAVEREKELINEILSKSKESIERVFNASDLDKNNDGKVDAISFFVEADKVTEDKVEWSDLLWSHKISGMNLNVTLKGKKVDTYNLINTYDSNYLGGVFSMNQGTYGTIIHEYMHVLGLVDLYRYNSTGNPVGFYDVMAATTSYNPQGILAYMTSEYNNLGWNNLTEINRSTSITLNRPQYTNPNEKRAVKIVSPVNKDEYFIVEYYEKRNKVNTSETSINDGVVVYRINSKVKDGNMNGTTTGRNDYLYIFRPNETGCGKGEGNLNQAVLSKNGRSSFGKPLNTTSGWNNDTLFYSNGTNSGITINITSSSSNSITLDINVPIVQGDGTTTKPYLISSVNDFDLIRKNSTKVFKLLNDIDLSNVNNFQTISNFSGTLDGDGFTIKNLTINNQSGFITNLSSIGIVKNLNFENVTITNSNTSHTGVFGNVSGKLENIAIKSGKISNQASDNGQYLGTGAIAGVLSSGGIIQDCYSSANVTQGINVGGLIGLNKNGTIQNCYANGTVNGGKKSSGGIIGSQYFISYSQYKQPNNVFYDISKTKQNEAVGMVYGSDKLTDNKTGKEGFIGVDLLKQINLDISGINEKKLDLTIKANPSTSLNKSVMIKDLSIATYNSATEKIKANKVGQTELVVSLPVGKNTMTLSSTIKVINSNIPIKLNYQAHVADYGWLEEVSDGKKAGTTGKNKQMEA</sequence>
<dbReference type="InterPro" id="IPR006637">
    <property type="entry name" value="ChW"/>
</dbReference>
<dbReference type="GO" id="GO:0006508">
    <property type="term" value="P:proteolysis"/>
    <property type="evidence" value="ECO:0007669"/>
    <property type="project" value="UniProtKB-KW"/>
</dbReference>
<evidence type="ECO:0000259" key="2">
    <source>
        <dbReference type="Pfam" id="PF07581"/>
    </source>
</evidence>
<name>A0A1I0I5N2_9FIRM</name>
<evidence type="ECO:0000313" key="4">
    <source>
        <dbReference type="Proteomes" id="UP000198558"/>
    </source>
</evidence>
<dbReference type="PANTHER" id="PTHR41775">
    <property type="entry name" value="SECRETED PROTEIN-RELATED"/>
    <property type="match status" value="1"/>
</dbReference>
<accession>A0A1I0I5N2</accession>
<dbReference type="Proteomes" id="UP000198558">
    <property type="component" value="Unassembled WGS sequence"/>
</dbReference>
<evidence type="ECO:0000259" key="1">
    <source>
        <dbReference type="Pfam" id="PF05547"/>
    </source>
</evidence>